<dbReference type="GeneID" id="40100925"/>
<evidence type="ECO:0000313" key="2">
    <source>
        <dbReference type="EMBL" id="VUE36553.1"/>
    </source>
</evidence>
<evidence type="ECO:0000313" key="4">
    <source>
        <dbReference type="Proteomes" id="UP000317227"/>
    </source>
</evidence>
<dbReference type="OrthoDB" id="17966at10239"/>
<gene>
    <name evidence="1" type="primary">g507</name>
</gene>
<dbReference type="Proteomes" id="UP000240931">
    <property type="component" value="Segment"/>
</dbReference>
<dbReference type="EMBL" id="LR596615">
    <property type="protein sequence ID" value="VUE36553.1"/>
    <property type="molecule type" value="Genomic_DNA"/>
</dbReference>
<organism evidence="1 3">
    <name type="scientific">Yersinia phage fHe-Yen9-04</name>
    <dbReference type="NCBI Taxonomy" id="2052742"/>
    <lineage>
        <taxon>Viruses</taxon>
        <taxon>Duplodnaviria</taxon>
        <taxon>Heunggongvirae</taxon>
        <taxon>Uroviricota</taxon>
        <taxon>Caudoviricetes</taxon>
        <taxon>Eneladusvirus</taxon>
        <taxon>Eneladusvirus Yen904</taxon>
    </lineage>
</organism>
<proteinExistence type="predicted"/>
<sequence length="267" mass="30994">MIIEIESVCDVEKIIKNSHSYTVKNEDITKEVFIEFFEKCSPSEYERLYYLNVLKYYDEVLDDNIAKVLLSGKYALSWLLNEAKLSPTMITYIVDNLEVPLDTIIAKQPITFDQIIKLLSNKSFHLNSGDLGEAIGSTGNIEMAKQFITEWDNILPLMNKSLRNVDLSEFRYHMFNNFGDIIIDPVDELTLFGVNRPSISTEELRTYEPCSDGWKRVLKWAPRNDTQYSWNTFVAFHTIANKDELHNVQSDLIWLASTYLETHNLIK</sequence>
<accession>A0A2C9CXN4</accession>
<reference evidence="1" key="2">
    <citation type="submission" date="2017-10" db="EMBL/GenBank/DDBJ databases">
        <authorList>
            <person name="Banno H."/>
            <person name="Chua N.-H."/>
        </authorList>
    </citation>
    <scope>NUCLEOTIDE SEQUENCE [LARGE SCALE GENOMIC DNA]</scope>
</reference>
<dbReference type="Proteomes" id="UP000317227">
    <property type="component" value="Segment"/>
</dbReference>
<dbReference type="KEGG" id="vg:40100925"/>
<evidence type="ECO:0000313" key="3">
    <source>
        <dbReference type="Proteomes" id="UP000240931"/>
    </source>
</evidence>
<reference evidence="2 4" key="3">
    <citation type="submission" date="2019-06" db="EMBL/GenBank/DDBJ databases">
        <authorList>
            <person name="Bower L."/>
            <person name="Leinonen R."/>
        </authorList>
    </citation>
    <scope>NUCLEOTIDE SEQUENCE [LARGE SCALE GENOMIC DNA]</scope>
</reference>
<evidence type="ECO:0000313" key="1">
    <source>
        <dbReference type="EMBL" id="SOK58784.1"/>
    </source>
</evidence>
<keyword evidence="3" id="KW-1185">Reference proteome</keyword>
<dbReference type="EMBL" id="LT960551">
    <property type="protein sequence ID" value="SOK58784.1"/>
    <property type="molecule type" value="Genomic_DNA"/>
</dbReference>
<name>A0A2C9CXN4_9CAUD</name>
<dbReference type="RefSeq" id="YP_009624117.1">
    <property type="nucleotide sequence ID" value="NC_042116.1"/>
</dbReference>
<reference evidence="3" key="1">
    <citation type="submission" date="2017-10" db="EMBL/GenBank/DDBJ databases">
        <authorList>
            <person name="Skurnik M."/>
        </authorList>
    </citation>
    <scope>NUCLEOTIDE SEQUENCE [LARGE SCALE GENOMIC DNA]</scope>
</reference>
<protein>
    <submittedName>
        <fullName evidence="1">Uncharacterized protein</fullName>
    </submittedName>
</protein>